<dbReference type="Pfam" id="PF00583">
    <property type="entry name" value="Acetyltransf_1"/>
    <property type="match status" value="1"/>
</dbReference>
<dbReference type="SUPFAM" id="SSF55729">
    <property type="entry name" value="Acyl-CoA N-acyltransferases (Nat)"/>
    <property type="match status" value="1"/>
</dbReference>
<reference evidence="2 3" key="1">
    <citation type="journal article" date="2005" name="Int. J. Syst. Evol. Microbiol.">
        <title>Halobacillus yeomjeoni sp. nov., isolated from a marine solar saltern in Korea.</title>
        <authorList>
            <person name="Yoon J.H."/>
            <person name="Kang S.J."/>
            <person name="Lee C.H."/>
            <person name="Oh H.W."/>
            <person name="Oh T.K."/>
        </authorList>
    </citation>
    <scope>NUCLEOTIDE SEQUENCE [LARGE SCALE GENOMIC DNA]</scope>
    <source>
        <strain evidence="2 3">KCTC 3957</strain>
    </source>
</reference>
<keyword evidence="3" id="KW-1185">Reference proteome</keyword>
<comment type="caution">
    <text evidence="2">The sequence shown here is derived from an EMBL/GenBank/DDBJ whole genome shotgun (WGS) entry which is preliminary data.</text>
</comment>
<dbReference type="Proteomes" id="UP000614490">
    <property type="component" value="Unassembled WGS sequence"/>
</dbReference>
<evidence type="ECO:0000259" key="1">
    <source>
        <dbReference type="PROSITE" id="PS51186"/>
    </source>
</evidence>
<dbReference type="GO" id="GO:0016747">
    <property type="term" value="F:acyltransferase activity, transferring groups other than amino-acyl groups"/>
    <property type="evidence" value="ECO:0007669"/>
    <property type="project" value="InterPro"/>
</dbReference>
<feature type="domain" description="N-acetyltransferase" evidence="1">
    <location>
        <begin position="2"/>
        <end position="154"/>
    </location>
</feature>
<evidence type="ECO:0000313" key="3">
    <source>
        <dbReference type="Proteomes" id="UP000614490"/>
    </source>
</evidence>
<dbReference type="EMBL" id="JADZSC010000001">
    <property type="protein sequence ID" value="MBH0229211.1"/>
    <property type="molecule type" value="Genomic_DNA"/>
</dbReference>
<dbReference type="RefSeq" id="WP_197315835.1">
    <property type="nucleotide sequence ID" value="NZ_JADZSC010000001.1"/>
</dbReference>
<sequence>MLEFHTIDLKRDRDRILQFRRSSFIESFRDCSSFDKNEYLTWIAGKVREFPDGFVVVWDQKQSVGQVECSIRMYEGERIGYVHLFYLISEKRSMGLGARMHEYALHFFQKHHVEEFHLRVSPTNKSALEFYKKIQMKYCGSELDGKVIRMKGKV</sequence>
<dbReference type="CDD" id="cd04301">
    <property type="entry name" value="NAT_SF"/>
    <property type="match status" value="1"/>
</dbReference>
<dbReference type="PROSITE" id="PS51186">
    <property type="entry name" value="GNAT"/>
    <property type="match status" value="1"/>
</dbReference>
<organism evidence="2 3">
    <name type="scientific">Halobacillus yeomjeoni</name>
    <dbReference type="NCBI Taxonomy" id="311194"/>
    <lineage>
        <taxon>Bacteria</taxon>
        <taxon>Bacillati</taxon>
        <taxon>Bacillota</taxon>
        <taxon>Bacilli</taxon>
        <taxon>Bacillales</taxon>
        <taxon>Bacillaceae</taxon>
        <taxon>Halobacillus</taxon>
    </lineage>
</organism>
<protein>
    <submittedName>
        <fullName evidence="2">GNAT family N-acetyltransferase</fullName>
    </submittedName>
</protein>
<dbReference type="AlphaFoldDB" id="A0A931HU18"/>
<dbReference type="InterPro" id="IPR000182">
    <property type="entry name" value="GNAT_dom"/>
</dbReference>
<evidence type="ECO:0000313" key="2">
    <source>
        <dbReference type="EMBL" id="MBH0229211.1"/>
    </source>
</evidence>
<accession>A0A931HU18</accession>
<dbReference type="InterPro" id="IPR016181">
    <property type="entry name" value="Acyl_CoA_acyltransferase"/>
</dbReference>
<proteinExistence type="predicted"/>
<name>A0A931HU18_9BACI</name>
<dbReference type="Gene3D" id="3.40.630.30">
    <property type="match status" value="1"/>
</dbReference>
<gene>
    <name evidence="2" type="ORF">H0267_03200</name>
</gene>